<dbReference type="InterPro" id="IPR002401">
    <property type="entry name" value="Cyt_P450_E_grp-I"/>
</dbReference>
<feature type="non-terminal residue" evidence="10">
    <location>
        <position position="334"/>
    </location>
</feature>
<evidence type="ECO:0000256" key="5">
    <source>
        <dbReference type="ARBA" id="ARBA00023002"/>
    </source>
</evidence>
<dbReference type="PROSITE" id="PS00086">
    <property type="entry name" value="CYTOCHROME_P450"/>
    <property type="match status" value="1"/>
</dbReference>
<dbReference type="PANTHER" id="PTHR24305:SF237">
    <property type="entry name" value="CYTOCHROME P450 MONOOXYGENASE ATNE-RELATED"/>
    <property type="match status" value="1"/>
</dbReference>
<name>A0A3E2GTQ4_SCYLI</name>
<gene>
    <name evidence="10" type="ORF">B7463_g11785</name>
</gene>
<dbReference type="InterPro" id="IPR036396">
    <property type="entry name" value="Cyt_P450_sf"/>
</dbReference>
<keyword evidence="6 8" id="KW-0408">Iron</keyword>
<organism evidence="10 11">
    <name type="scientific">Scytalidium lignicola</name>
    <name type="common">Hyphomycete</name>
    <dbReference type="NCBI Taxonomy" id="5539"/>
    <lineage>
        <taxon>Eukaryota</taxon>
        <taxon>Fungi</taxon>
        <taxon>Dikarya</taxon>
        <taxon>Ascomycota</taxon>
        <taxon>Pezizomycotina</taxon>
        <taxon>Leotiomycetes</taxon>
        <taxon>Leotiomycetes incertae sedis</taxon>
        <taxon>Scytalidium</taxon>
    </lineage>
</organism>
<reference evidence="10 11" key="1">
    <citation type="submission" date="2018-05" db="EMBL/GenBank/DDBJ databases">
        <title>Draft genome sequence of Scytalidium lignicola DSM 105466, a ubiquitous saprotrophic fungus.</title>
        <authorList>
            <person name="Buettner E."/>
            <person name="Gebauer A.M."/>
            <person name="Hofrichter M."/>
            <person name="Liers C."/>
            <person name="Kellner H."/>
        </authorList>
    </citation>
    <scope>NUCLEOTIDE SEQUENCE [LARGE SCALE GENOMIC DNA]</scope>
    <source>
        <strain evidence="10 11">DSM 105466</strain>
    </source>
</reference>
<protein>
    <submittedName>
        <fullName evidence="10">Uncharacterized protein</fullName>
    </submittedName>
</protein>
<dbReference type="AlphaFoldDB" id="A0A3E2GTQ4"/>
<dbReference type="InterPro" id="IPR001128">
    <property type="entry name" value="Cyt_P450"/>
</dbReference>
<dbReference type="CDD" id="cd11061">
    <property type="entry name" value="CYP67-like"/>
    <property type="match status" value="1"/>
</dbReference>
<comment type="similarity">
    <text evidence="2 9">Belongs to the cytochrome P450 family.</text>
</comment>
<dbReference type="InterPro" id="IPR050121">
    <property type="entry name" value="Cytochrome_P450_monoxygenase"/>
</dbReference>
<accession>A0A3E2GTQ4</accession>
<proteinExistence type="inferred from homology"/>
<keyword evidence="7 9" id="KW-0503">Monooxygenase</keyword>
<dbReference type="PANTHER" id="PTHR24305">
    <property type="entry name" value="CYTOCHROME P450"/>
    <property type="match status" value="1"/>
</dbReference>
<evidence type="ECO:0000256" key="7">
    <source>
        <dbReference type="ARBA" id="ARBA00023033"/>
    </source>
</evidence>
<dbReference type="EMBL" id="NCSJ02000432">
    <property type="protein sequence ID" value="RFU24554.1"/>
    <property type="molecule type" value="Genomic_DNA"/>
</dbReference>
<feature type="non-terminal residue" evidence="10">
    <location>
        <position position="1"/>
    </location>
</feature>
<evidence type="ECO:0000256" key="6">
    <source>
        <dbReference type="ARBA" id="ARBA00023004"/>
    </source>
</evidence>
<evidence type="ECO:0000313" key="11">
    <source>
        <dbReference type="Proteomes" id="UP000258309"/>
    </source>
</evidence>
<evidence type="ECO:0000313" key="10">
    <source>
        <dbReference type="EMBL" id="RFU24554.1"/>
    </source>
</evidence>
<evidence type="ECO:0000256" key="2">
    <source>
        <dbReference type="ARBA" id="ARBA00010617"/>
    </source>
</evidence>
<sequence>MSQWCDYLSFDIMSQTVFSGDYNLIGTPENRGIMKAIEESNVRVGVLTQAPGLRRFGIDQYLFKQSIIARSVFLKFAKRMIGDRLKKMADKNFATKDIFSFMSKVKDSTATLSVKELSAESITLIVAGSDTSSTTMAGLFYYLSRHPKSYARVADEVRKTFNSIEDIKTGPLLNSCVYLRACIDESMRMSPSVVTVLWREVLEGGAKIDGKLIPAGVDVGTSVYSIHHNHKYFPDPFQFRPERWLPDENPLGASGVELARAAHNPFSFGPRSCIGKGMALHEILLTIPMILWQFDFEAVDSPGMVKGSSPEEFVLGDHISSSKGEVGVRFRIRR</sequence>
<comment type="cofactor">
    <cofactor evidence="1 8">
        <name>heme</name>
        <dbReference type="ChEBI" id="CHEBI:30413"/>
    </cofactor>
</comment>
<evidence type="ECO:0000256" key="1">
    <source>
        <dbReference type="ARBA" id="ARBA00001971"/>
    </source>
</evidence>
<dbReference type="PRINTS" id="PR00463">
    <property type="entry name" value="EP450I"/>
</dbReference>
<dbReference type="SUPFAM" id="SSF48264">
    <property type="entry name" value="Cytochrome P450"/>
    <property type="match status" value="1"/>
</dbReference>
<evidence type="ECO:0000256" key="9">
    <source>
        <dbReference type="RuleBase" id="RU000461"/>
    </source>
</evidence>
<feature type="binding site" description="axial binding residue" evidence="8">
    <location>
        <position position="273"/>
    </location>
    <ligand>
        <name>heme</name>
        <dbReference type="ChEBI" id="CHEBI:30413"/>
    </ligand>
    <ligandPart>
        <name>Fe</name>
        <dbReference type="ChEBI" id="CHEBI:18248"/>
    </ligandPart>
</feature>
<keyword evidence="11" id="KW-1185">Reference proteome</keyword>
<evidence type="ECO:0000256" key="8">
    <source>
        <dbReference type="PIRSR" id="PIRSR602401-1"/>
    </source>
</evidence>
<comment type="caution">
    <text evidence="10">The sequence shown here is derived from an EMBL/GenBank/DDBJ whole genome shotgun (WGS) entry which is preliminary data.</text>
</comment>
<dbReference type="OMA" id="EYVVADH"/>
<dbReference type="OrthoDB" id="1470350at2759"/>
<keyword evidence="5 9" id="KW-0560">Oxidoreductase</keyword>
<dbReference type="GO" id="GO:0005506">
    <property type="term" value="F:iron ion binding"/>
    <property type="evidence" value="ECO:0007669"/>
    <property type="project" value="InterPro"/>
</dbReference>
<dbReference type="PRINTS" id="PR00385">
    <property type="entry name" value="P450"/>
</dbReference>
<dbReference type="Pfam" id="PF00067">
    <property type="entry name" value="p450"/>
    <property type="match status" value="1"/>
</dbReference>
<dbReference type="Proteomes" id="UP000258309">
    <property type="component" value="Unassembled WGS sequence"/>
</dbReference>
<keyword evidence="3 8" id="KW-0349">Heme</keyword>
<dbReference type="Gene3D" id="1.10.630.10">
    <property type="entry name" value="Cytochrome P450"/>
    <property type="match status" value="1"/>
</dbReference>
<evidence type="ECO:0000256" key="3">
    <source>
        <dbReference type="ARBA" id="ARBA00022617"/>
    </source>
</evidence>
<dbReference type="GO" id="GO:0020037">
    <property type="term" value="F:heme binding"/>
    <property type="evidence" value="ECO:0007669"/>
    <property type="project" value="InterPro"/>
</dbReference>
<evidence type="ECO:0000256" key="4">
    <source>
        <dbReference type="ARBA" id="ARBA00022723"/>
    </source>
</evidence>
<dbReference type="GO" id="GO:0016705">
    <property type="term" value="F:oxidoreductase activity, acting on paired donors, with incorporation or reduction of molecular oxygen"/>
    <property type="evidence" value="ECO:0007669"/>
    <property type="project" value="InterPro"/>
</dbReference>
<keyword evidence="4 8" id="KW-0479">Metal-binding</keyword>
<dbReference type="STRING" id="5539.A0A3E2GTQ4"/>
<dbReference type="GO" id="GO:0004497">
    <property type="term" value="F:monooxygenase activity"/>
    <property type="evidence" value="ECO:0007669"/>
    <property type="project" value="UniProtKB-KW"/>
</dbReference>
<dbReference type="InterPro" id="IPR017972">
    <property type="entry name" value="Cyt_P450_CS"/>
</dbReference>